<dbReference type="GO" id="GO:0016192">
    <property type="term" value="P:vesicle-mediated transport"/>
    <property type="evidence" value="ECO:0007669"/>
    <property type="project" value="InterPro"/>
</dbReference>
<feature type="compositionally biased region" description="Polar residues" evidence="3">
    <location>
        <begin position="327"/>
        <end position="338"/>
    </location>
</feature>
<proteinExistence type="predicted"/>
<feature type="compositionally biased region" description="Polar residues" evidence="3">
    <location>
        <begin position="365"/>
        <end position="376"/>
    </location>
</feature>
<feature type="compositionally biased region" description="Basic residues" evidence="3">
    <location>
        <begin position="189"/>
        <end position="199"/>
    </location>
</feature>
<organism evidence="6 7">
    <name type="scientific">Crassostrea virginica</name>
    <name type="common">Eastern oyster</name>
    <dbReference type="NCBI Taxonomy" id="6565"/>
    <lineage>
        <taxon>Eukaryota</taxon>
        <taxon>Metazoa</taxon>
        <taxon>Spiralia</taxon>
        <taxon>Lophotrochozoa</taxon>
        <taxon>Mollusca</taxon>
        <taxon>Bivalvia</taxon>
        <taxon>Autobranchia</taxon>
        <taxon>Pteriomorphia</taxon>
        <taxon>Ostreida</taxon>
        <taxon>Ostreoidea</taxon>
        <taxon>Ostreidae</taxon>
        <taxon>Crassostrea</taxon>
    </lineage>
</organism>
<keyword evidence="1 2" id="KW-0175">Coiled coil</keyword>
<feature type="compositionally biased region" description="Basic and acidic residues" evidence="3">
    <location>
        <begin position="162"/>
        <end position="175"/>
    </location>
</feature>
<dbReference type="PANTHER" id="PTHR45701">
    <property type="entry name" value="SYNAPTOBREVIN FAMILY MEMBER"/>
    <property type="match status" value="1"/>
</dbReference>
<accession>A0A8B8CND3</accession>
<evidence type="ECO:0000256" key="3">
    <source>
        <dbReference type="SAM" id="MobiDB-lite"/>
    </source>
</evidence>
<feature type="region of interest" description="Disordered" evidence="3">
    <location>
        <begin position="509"/>
        <end position="531"/>
    </location>
</feature>
<reference evidence="7" key="1">
    <citation type="submission" date="2025-08" db="UniProtKB">
        <authorList>
            <consortium name="RefSeq"/>
        </authorList>
    </citation>
    <scope>IDENTIFICATION</scope>
    <source>
        <tissue evidence="7">Whole sample</tissue>
    </source>
</reference>
<gene>
    <name evidence="7" type="primary">LOC111120723</name>
</gene>
<feature type="compositionally biased region" description="Basic and acidic residues" evidence="3">
    <location>
        <begin position="27"/>
        <end position="47"/>
    </location>
</feature>
<dbReference type="SUPFAM" id="SSF58038">
    <property type="entry name" value="SNARE fusion complex"/>
    <property type="match status" value="1"/>
</dbReference>
<dbReference type="Pfam" id="PF00957">
    <property type="entry name" value="Synaptobrevin"/>
    <property type="match status" value="1"/>
</dbReference>
<dbReference type="OrthoDB" id="6161947at2759"/>
<dbReference type="InterPro" id="IPR016444">
    <property type="entry name" value="Synaptobrevin/VAMP"/>
</dbReference>
<feature type="region of interest" description="Disordered" evidence="3">
    <location>
        <begin position="25"/>
        <end position="47"/>
    </location>
</feature>
<keyword evidence="4" id="KW-0472">Membrane</keyword>
<sequence>MNEKKEKSRKLLWKKKKIKTKTNIGLAHDEEKPLTESAPKEDVKQVPVEHTKTNVAFISEITQGRINERPVDVGDVVSIPRNVVSIPRKSSAPAVPPANHNGINQRRPENGEAVRIADALDQPKGSERVHSFSNKSSEQSNSKSRNERGEIHRPGTSGNPAPKDDTVSFENEKTGSSKKKKGSVLLRSFRGKSSKKARKSLNEVFEEEATQSVQGTEKESPPEDEDTSSSEDKPDDWDDDPNNPFSSSFVPKEESNMQTIPVRVQRSLTPDRTLPLENEGTHESDRKDDVGEPENEIKKKKRKLKVPSFRKSKKADAPPSPDKSATLPGNLQDQSSAEITLLPDVKFRQTKLPDQQRLSVHSFESPDSFNSENQFLSREERNKSKQFSSMRVPNKQYRPVIHFKSEEKKEDTGDTFEEEGELPPNINKKSRQAAGIFSSFRKKKSPKKNELERVNEDETEDAEATEEHPSSFLSARSRPEGTGVRSSAPPNFAVQSVVAHREDIMLKQRAQTLQPTRGFNMSSADDAEGRHGTIAVSHTYLRKEEFQVTDIEPKQKRSTIGSIKKTLSFKRSSSDHKRERAPSSSSQQAEEDTIKEVDEDQPLTPDEEQFSLMYQETQYDVEESEVDIETRKRELENVFKDMESEEEEEEKPKPKNPKNIIKSFRKKAKKKKTDSESAEEYPLMDLHPSEKNKQTNTADQIIQVKDQLGELKDIAHDNIKKMEEREENLEELEDRADVLAQASTLFHKTAVEVKTEVEKSCRCNKKTKRIIIGVSIAVLILILIIIIAVLANKSDTKEVRTIHIIHVVNGTAPYNTPSPG</sequence>
<feature type="compositionally biased region" description="Basic residues" evidence="3">
    <location>
        <begin position="298"/>
        <end position="313"/>
    </location>
</feature>
<evidence type="ECO:0000256" key="4">
    <source>
        <dbReference type="SAM" id="Phobius"/>
    </source>
</evidence>
<evidence type="ECO:0000256" key="2">
    <source>
        <dbReference type="SAM" id="Coils"/>
    </source>
</evidence>
<feature type="region of interest" description="Disordered" evidence="3">
    <location>
        <begin position="641"/>
        <end position="682"/>
    </location>
</feature>
<keyword evidence="6" id="KW-1185">Reference proteome</keyword>
<feature type="compositionally biased region" description="Basic residues" evidence="3">
    <location>
        <begin position="663"/>
        <end position="672"/>
    </location>
</feature>
<feature type="domain" description="V-SNARE coiled-coil homology" evidence="5">
    <location>
        <begin position="700"/>
        <end position="760"/>
    </location>
</feature>
<dbReference type="GO" id="GO:0016020">
    <property type="term" value="C:membrane"/>
    <property type="evidence" value="ECO:0007669"/>
    <property type="project" value="InterPro"/>
</dbReference>
<keyword evidence="4" id="KW-0812">Transmembrane</keyword>
<dbReference type="GeneID" id="111120723"/>
<protein>
    <submittedName>
        <fullName evidence="7">Midasin-like isoform X1</fullName>
    </submittedName>
</protein>
<dbReference type="AlphaFoldDB" id="A0A8B8CND3"/>
<feature type="region of interest" description="Disordered" evidence="3">
    <location>
        <begin position="84"/>
        <end position="491"/>
    </location>
</feature>
<feature type="compositionally biased region" description="Basic and acidic residues" evidence="3">
    <location>
        <begin position="144"/>
        <end position="153"/>
    </location>
</feature>
<evidence type="ECO:0000259" key="5">
    <source>
        <dbReference type="PROSITE" id="PS50892"/>
    </source>
</evidence>
<evidence type="ECO:0000313" key="6">
    <source>
        <dbReference type="Proteomes" id="UP000694844"/>
    </source>
</evidence>
<keyword evidence="4" id="KW-1133">Transmembrane helix</keyword>
<feature type="compositionally biased region" description="Basic and acidic residues" evidence="3">
    <location>
        <begin position="279"/>
        <end position="290"/>
    </location>
</feature>
<evidence type="ECO:0000313" key="7">
    <source>
        <dbReference type="RefSeq" id="XP_022317358.1"/>
    </source>
</evidence>
<dbReference type="Proteomes" id="UP000694844">
    <property type="component" value="Chromosome 2"/>
</dbReference>
<dbReference type="InterPro" id="IPR042855">
    <property type="entry name" value="V_SNARE_CC"/>
</dbReference>
<name>A0A8B8CND3_CRAVI</name>
<evidence type="ECO:0000256" key="1">
    <source>
        <dbReference type="PROSITE-ProRule" id="PRU00290"/>
    </source>
</evidence>
<dbReference type="PROSITE" id="PS50892">
    <property type="entry name" value="V_SNARE"/>
    <property type="match status" value="1"/>
</dbReference>
<feature type="coiled-coil region" evidence="2">
    <location>
        <begin position="705"/>
        <end position="742"/>
    </location>
</feature>
<dbReference type="PRINTS" id="PR00219">
    <property type="entry name" value="SYNAPTOBREVN"/>
</dbReference>
<feature type="compositionally biased region" description="Polar residues" evidence="3">
    <location>
        <begin position="509"/>
        <end position="523"/>
    </location>
</feature>
<feature type="compositionally biased region" description="Acidic residues" evidence="3">
    <location>
        <begin position="222"/>
        <end position="241"/>
    </location>
</feature>
<feature type="compositionally biased region" description="Basic and acidic residues" evidence="3">
    <location>
        <begin position="403"/>
        <end position="412"/>
    </location>
</feature>
<dbReference type="Gene3D" id="1.20.5.110">
    <property type="match status" value="1"/>
</dbReference>
<feature type="compositionally biased region" description="Basic and acidic residues" evidence="3">
    <location>
        <begin position="447"/>
        <end position="456"/>
    </location>
</feature>
<feature type="compositionally biased region" description="Low complexity" evidence="3">
    <location>
        <begin position="131"/>
        <end position="143"/>
    </location>
</feature>
<feature type="region of interest" description="Disordered" evidence="3">
    <location>
        <begin position="549"/>
        <end position="606"/>
    </location>
</feature>
<dbReference type="KEGG" id="cvn:111120723"/>
<feature type="compositionally biased region" description="Basic and acidic residues" evidence="3">
    <location>
        <begin position="572"/>
        <end position="581"/>
    </location>
</feature>
<feature type="transmembrane region" description="Helical" evidence="4">
    <location>
        <begin position="770"/>
        <end position="791"/>
    </location>
</feature>
<dbReference type="InterPro" id="IPR001388">
    <property type="entry name" value="Synaptobrevin-like"/>
</dbReference>
<dbReference type="RefSeq" id="XP_022317358.1">
    <property type="nucleotide sequence ID" value="XM_022461650.1"/>
</dbReference>
<feature type="compositionally biased region" description="Acidic residues" evidence="3">
    <location>
        <begin position="589"/>
        <end position="606"/>
    </location>
</feature>